<organism evidence="6 7">
    <name type="scientific">Acidithrix ferrooxidans</name>
    <dbReference type="NCBI Taxonomy" id="1280514"/>
    <lineage>
        <taxon>Bacteria</taxon>
        <taxon>Bacillati</taxon>
        <taxon>Actinomycetota</taxon>
        <taxon>Acidimicrobiia</taxon>
        <taxon>Acidimicrobiales</taxon>
        <taxon>Acidimicrobiaceae</taxon>
        <taxon>Acidithrix</taxon>
    </lineage>
</organism>
<dbReference type="Proteomes" id="UP000032360">
    <property type="component" value="Unassembled WGS sequence"/>
</dbReference>
<feature type="compositionally biased region" description="Low complexity" evidence="3">
    <location>
        <begin position="233"/>
        <end position="242"/>
    </location>
</feature>
<evidence type="ECO:0000256" key="2">
    <source>
        <dbReference type="ARBA" id="ARBA00022801"/>
    </source>
</evidence>
<evidence type="ECO:0000313" key="7">
    <source>
        <dbReference type="Proteomes" id="UP000032360"/>
    </source>
</evidence>
<dbReference type="Pfam" id="PF06737">
    <property type="entry name" value="Transglycosylas"/>
    <property type="match status" value="1"/>
</dbReference>
<dbReference type="InterPro" id="IPR023346">
    <property type="entry name" value="Lysozyme-like_dom_sf"/>
</dbReference>
<dbReference type="CDD" id="cd13925">
    <property type="entry name" value="RPF"/>
    <property type="match status" value="1"/>
</dbReference>
<dbReference type="EC" id="3.-.-.-" evidence="6"/>
<comment type="similarity">
    <text evidence="1">Belongs to the transglycosylase family. Rpf subfamily.</text>
</comment>
<accession>A0A0D8HKB6</accession>
<evidence type="ECO:0000313" key="6">
    <source>
        <dbReference type="EMBL" id="KJF18207.1"/>
    </source>
</evidence>
<dbReference type="InterPro" id="IPR010618">
    <property type="entry name" value="RPF"/>
</dbReference>
<gene>
    <name evidence="6" type="primary">rpf</name>
    <name evidence="6" type="ORF">AXFE_09530</name>
</gene>
<feature type="domain" description="Resuscitation-promoting factor core lysozyme-like" evidence="5">
    <location>
        <begin position="263"/>
        <end position="330"/>
    </location>
</feature>
<evidence type="ECO:0000259" key="5">
    <source>
        <dbReference type="Pfam" id="PF06737"/>
    </source>
</evidence>
<dbReference type="EMBL" id="JXYS01000023">
    <property type="protein sequence ID" value="KJF18207.1"/>
    <property type="molecule type" value="Genomic_DNA"/>
</dbReference>
<dbReference type="Gene3D" id="1.10.530.10">
    <property type="match status" value="1"/>
</dbReference>
<protein>
    <submittedName>
        <fullName evidence="6">Resuscitation-promoting factor Rpf</fullName>
        <ecNumber evidence="6">3.-.-.-</ecNumber>
    </submittedName>
</protein>
<feature type="transmembrane region" description="Helical" evidence="4">
    <location>
        <begin position="7"/>
        <end position="30"/>
    </location>
</feature>
<evidence type="ECO:0000256" key="4">
    <source>
        <dbReference type="SAM" id="Phobius"/>
    </source>
</evidence>
<keyword evidence="4" id="KW-1133">Transmembrane helix</keyword>
<name>A0A0D8HKB6_9ACTN</name>
<keyword evidence="4" id="KW-0812">Transmembrane</keyword>
<evidence type="ECO:0000256" key="3">
    <source>
        <dbReference type="SAM" id="MobiDB-lite"/>
    </source>
</evidence>
<reference evidence="6 7" key="1">
    <citation type="submission" date="2015-01" db="EMBL/GenBank/DDBJ databases">
        <title>Draft genome of the acidophilic iron oxidizer Acidithrix ferrooxidans strain Py-F3.</title>
        <authorList>
            <person name="Poehlein A."/>
            <person name="Eisen S."/>
            <person name="Schloemann M."/>
            <person name="Johnson B.D."/>
            <person name="Daniel R."/>
            <person name="Muehling M."/>
        </authorList>
    </citation>
    <scope>NUCLEOTIDE SEQUENCE [LARGE SCALE GENOMIC DNA]</scope>
    <source>
        <strain evidence="6 7">Py-F3</strain>
    </source>
</reference>
<dbReference type="SUPFAM" id="SSF53955">
    <property type="entry name" value="Lysozyme-like"/>
    <property type="match status" value="1"/>
</dbReference>
<dbReference type="STRING" id="1280514.AXFE_09530"/>
<evidence type="ECO:0000256" key="1">
    <source>
        <dbReference type="ARBA" id="ARBA00010830"/>
    </source>
</evidence>
<comment type="caution">
    <text evidence="6">The sequence shown here is derived from an EMBL/GenBank/DDBJ whole genome shotgun (WGS) entry which is preliminary data.</text>
</comment>
<dbReference type="GO" id="GO:0016787">
    <property type="term" value="F:hydrolase activity"/>
    <property type="evidence" value="ECO:0007669"/>
    <property type="project" value="UniProtKB-KW"/>
</dbReference>
<feature type="region of interest" description="Disordered" evidence="3">
    <location>
        <begin position="223"/>
        <end position="242"/>
    </location>
</feature>
<dbReference type="AlphaFoldDB" id="A0A0D8HKB6"/>
<keyword evidence="2 6" id="KW-0378">Hydrolase</keyword>
<sequence>MKLAGRVTVSVVGIILYVTPFVFVDSAYGISKSSLQAEASQLATTIADQSSQIHTLSIAHLQAVAELSTVNAQLKGDERRLATAQANVEKHKALLSKIAISQYMNLSGITDIFTELSMSQSEYVARIEFERVMGLDVSTAIFSYNSALRTLSGDLASAKAAQDAATTAKARIDASESSLLAAVSSEQSTLASVNSQISNLVQQQIAQRLALELQAKRVVSAHNAQSSQGAPTSSGLSSVSSGAGRGAGVSNWGGHPAPISAASLAALRRCESGGNYQDNTGNGYFGAYQFSISTWHSLGFPGIPSDASPATQDQAASILARNGWYSWPECSLVLGLN</sequence>
<keyword evidence="7" id="KW-1185">Reference proteome</keyword>
<keyword evidence="4" id="KW-0472">Membrane</keyword>
<proteinExistence type="inferred from homology"/>
<dbReference type="RefSeq" id="WP_052604713.1">
    <property type="nucleotide sequence ID" value="NZ_JXYS01000023.1"/>
</dbReference>
<feature type="compositionally biased region" description="Polar residues" evidence="3">
    <location>
        <begin position="223"/>
        <end position="232"/>
    </location>
</feature>